<keyword evidence="5" id="KW-1015">Disulfide bond</keyword>
<dbReference type="PANTHER" id="PTHR33109:SF93">
    <property type="entry name" value="EPIDERMAL PATTERNING FACTOR-LIKE PROTEIN"/>
    <property type="match status" value="1"/>
</dbReference>
<evidence type="ECO:0000256" key="2">
    <source>
        <dbReference type="ARBA" id="ARBA00008127"/>
    </source>
</evidence>
<keyword evidence="6" id="KW-0217">Developmental protein</keyword>
<evidence type="ECO:0000256" key="3">
    <source>
        <dbReference type="ARBA" id="ARBA00022525"/>
    </source>
</evidence>
<dbReference type="Gramene" id="HORVU.MOREX.r2.4HG0278400.1">
    <property type="protein sequence ID" value="HORVU.MOREX.r2.4HG0278400.1"/>
    <property type="gene ID" value="HORVU.MOREX.r2.4HG0278400"/>
</dbReference>
<reference evidence="8" key="3">
    <citation type="submission" date="2022-01" db="UniProtKB">
        <authorList>
            <consortium name="EnsemblPlants"/>
        </authorList>
    </citation>
    <scope>IDENTIFICATION</scope>
    <source>
        <strain evidence="8">subsp. vulgare</strain>
    </source>
</reference>
<dbReference type="PANTHER" id="PTHR33109">
    <property type="entry name" value="EPIDERMAL PATTERNING FACTOR-LIKE PROTEIN 4"/>
    <property type="match status" value="1"/>
</dbReference>
<dbReference type="SMR" id="A0A8I6X8U7"/>
<name>A0A8I6X8U7_HORVV</name>
<dbReference type="GO" id="GO:0005576">
    <property type="term" value="C:extracellular region"/>
    <property type="evidence" value="ECO:0007669"/>
    <property type="project" value="UniProtKB-SubCell"/>
</dbReference>
<dbReference type="Pfam" id="PF17181">
    <property type="entry name" value="EPF"/>
    <property type="match status" value="1"/>
</dbReference>
<accession>A0A8I6X8U7</accession>
<evidence type="ECO:0000256" key="1">
    <source>
        <dbReference type="ARBA" id="ARBA00004613"/>
    </source>
</evidence>
<protein>
    <recommendedName>
        <fullName evidence="6">Epidermal patterning factor-like protein</fullName>
    </recommendedName>
</protein>
<feature type="region of interest" description="Disordered" evidence="7">
    <location>
        <begin position="37"/>
        <end position="86"/>
    </location>
</feature>
<evidence type="ECO:0000313" key="8">
    <source>
        <dbReference type="EnsemblPlants" id="HORVU.MOREX.r3.4HG0333960.1"/>
    </source>
</evidence>
<comment type="function">
    <text evidence="6">Controls stomatal patterning.</text>
</comment>
<dbReference type="Proteomes" id="UP000011116">
    <property type="component" value="Chromosome 4H"/>
</dbReference>
<keyword evidence="3 6" id="KW-0964">Secreted</keyword>
<evidence type="ECO:0000256" key="5">
    <source>
        <dbReference type="ARBA" id="ARBA00023157"/>
    </source>
</evidence>
<evidence type="ECO:0000313" key="9">
    <source>
        <dbReference type="Proteomes" id="UP000011116"/>
    </source>
</evidence>
<keyword evidence="4" id="KW-0732">Signal</keyword>
<dbReference type="GO" id="GO:0010052">
    <property type="term" value="P:guard cell differentiation"/>
    <property type="evidence" value="ECO:0000318"/>
    <property type="project" value="GO_Central"/>
</dbReference>
<dbReference type="Gramene" id="HORVU.MOREX.r3.4HG0333960.1">
    <property type="protein sequence ID" value="HORVU.MOREX.r3.4HG0333960.1"/>
    <property type="gene ID" value="HORVU.MOREX.r3.4HG0333960"/>
</dbReference>
<sequence>MHWTSIHPCTVHCGSPGSPPKGASGCFVSPARPLPAPSNLHARIKRPHARASLPQARRRPSVSWSPTFAFPPPSSPPTSPPLSTPSAAASLFASHLPPTHHRYQMGHLFLLLLALLLASTRAAFHASAAAFAEEKGIAGIRGVIGSRPPSCAGRCRSCGHCEAVQVPISPQELQKRKRKEKELGRHGGRAAASGGGGGRAMPSSYDDHSNYKPLSWRCKCRRFIPSP</sequence>
<organism evidence="8 9">
    <name type="scientific">Hordeum vulgare subsp. vulgare</name>
    <name type="common">Domesticated barley</name>
    <dbReference type="NCBI Taxonomy" id="112509"/>
    <lineage>
        <taxon>Eukaryota</taxon>
        <taxon>Viridiplantae</taxon>
        <taxon>Streptophyta</taxon>
        <taxon>Embryophyta</taxon>
        <taxon>Tracheophyta</taxon>
        <taxon>Spermatophyta</taxon>
        <taxon>Magnoliopsida</taxon>
        <taxon>Liliopsida</taxon>
        <taxon>Poales</taxon>
        <taxon>Poaceae</taxon>
        <taxon>BOP clade</taxon>
        <taxon>Pooideae</taxon>
        <taxon>Triticodae</taxon>
        <taxon>Triticeae</taxon>
        <taxon>Hordeinae</taxon>
        <taxon>Hordeum</taxon>
    </lineage>
</organism>
<dbReference type="AlphaFoldDB" id="A0A8I6X8U7"/>
<feature type="compositionally biased region" description="Pro residues" evidence="7">
    <location>
        <begin position="69"/>
        <end position="83"/>
    </location>
</feature>
<comment type="subcellular location">
    <subcellularLocation>
        <location evidence="1 6">Secreted</location>
    </subcellularLocation>
</comment>
<dbReference type="EnsemblPlants" id="HORVU.MOREX.r3.4HG0333960.1">
    <property type="protein sequence ID" value="HORVU.MOREX.r3.4HG0333960.1"/>
    <property type="gene ID" value="HORVU.MOREX.r3.4HG0333960"/>
</dbReference>
<evidence type="ECO:0000256" key="6">
    <source>
        <dbReference type="RuleBase" id="RU367102"/>
    </source>
</evidence>
<keyword evidence="9" id="KW-1185">Reference proteome</keyword>
<proteinExistence type="inferred from homology"/>
<evidence type="ECO:0000256" key="7">
    <source>
        <dbReference type="SAM" id="MobiDB-lite"/>
    </source>
</evidence>
<feature type="region of interest" description="Disordered" evidence="7">
    <location>
        <begin position="172"/>
        <end position="212"/>
    </location>
</feature>
<comment type="similarity">
    <text evidence="2 6">Belongs to the plant cysteine rich small secretory peptide family. Epidermal patterning factor subfamily.</text>
</comment>
<reference evidence="8" key="2">
    <citation type="submission" date="2020-10" db="EMBL/GenBank/DDBJ databases">
        <authorList>
            <person name="Scholz U."/>
            <person name="Mascher M."/>
            <person name="Fiebig A."/>
        </authorList>
    </citation>
    <scope>NUCLEOTIDE SEQUENCE [LARGE SCALE GENOMIC DNA]</scope>
    <source>
        <strain evidence="8">cv. Morex</strain>
    </source>
</reference>
<evidence type="ECO:0000256" key="4">
    <source>
        <dbReference type="ARBA" id="ARBA00022729"/>
    </source>
</evidence>
<dbReference type="InterPro" id="IPR039455">
    <property type="entry name" value="EPFL"/>
</dbReference>
<reference evidence="9" key="1">
    <citation type="journal article" date="2012" name="Nature">
        <title>A physical, genetic and functional sequence assembly of the barley genome.</title>
        <authorList>
            <consortium name="The International Barley Genome Sequencing Consortium"/>
            <person name="Mayer K.F."/>
            <person name="Waugh R."/>
            <person name="Brown J.W."/>
            <person name="Schulman A."/>
            <person name="Langridge P."/>
            <person name="Platzer M."/>
            <person name="Fincher G.B."/>
            <person name="Muehlbauer G.J."/>
            <person name="Sato K."/>
            <person name="Close T.J."/>
            <person name="Wise R.P."/>
            <person name="Stein N."/>
        </authorList>
    </citation>
    <scope>NUCLEOTIDE SEQUENCE [LARGE SCALE GENOMIC DNA]</scope>
    <source>
        <strain evidence="9">cv. Morex</strain>
    </source>
</reference>